<dbReference type="InterPro" id="IPR000436">
    <property type="entry name" value="Sushi_SCR_CCP_dom"/>
</dbReference>
<dbReference type="SUPFAM" id="SSF57535">
    <property type="entry name" value="Complement control module/SCR domain"/>
    <property type="match status" value="1"/>
</dbReference>
<gene>
    <name evidence="9" type="ORF">AB205_0172010</name>
</gene>
<keyword evidence="5 7" id="KW-1015">Disulfide bond</keyword>
<dbReference type="OrthoDB" id="441660at2759"/>
<organism evidence="9 10">
    <name type="scientific">Aquarana catesbeiana</name>
    <name type="common">American bullfrog</name>
    <name type="synonym">Rana catesbeiana</name>
    <dbReference type="NCBI Taxonomy" id="8400"/>
    <lineage>
        <taxon>Eukaryota</taxon>
        <taxon>Metazoa</taxon>
        <taxon>Chordata</taxon>
        <taxon>Craniata</taxon>
        <taxon>Vertebrata</taxon>
        <taxon>Euteleostomi</taxon>
        <taxon>Amphibia</taxon>
        <taxon>Batrachia</taxon>
        <taxon>Anura</taxon>
        <taxon>Neobatrachia</taxon>
        <taxon>Ranoidea</taxon>
        <taxon>Ranidae</taxon>
        <taxon>Aquarana</taxon>
    </lineage>
</organism>
<feature type="disulfide bond" evidence="7">
    <location>
        <begin position="6"/>
        <end position="33"/>
    </location>
</feature>
<keyword evidence="10" id="KW-1185">Reference proteome</keyword>
<keyword evidence="3" id="KW-0732">Signal</keyword>
<evidence type="ECO:0000256" key="7">
    <source>
        <dbReference type="PROSITE-ProRule" id="PRU00302"/>
    </source>
</evidence>
<evidence type="ECO:0000256" key="2">
    <source>
        <dbReference type="ARBA" id="ARBA00022525"/>
    </source>
</evidence>
<sequence length="72" mass="8916">MIRYHCKDGFIQRHMPTIRCRGDGRWDLPKVTCLQPSAYQRTYSKKYYYKFSPPEMRTPLYIPKHHHRWSRT</sequence>
<evidence type="ECO:0000256" key="1">
    <source>
        <dbReference type="ARBA" id="ARBA00004613"/>
    </source>
</evidence>
<dbReference type="AlphaFoldDB" id="A0A2G9SNV5"/>
<dbReference type="PROSITE" id="PS50923">
    <property type="entry name" value="SUSHI"/>
    <property type="match status" value="1"/>
</dbReference>
<keyword evidence="6" id="KW-0325">Glycoprotein</keyword>
<dbReference type="Proteomes" id="UP000228934">
    <property type="component" value="Unassembled WGS sequence"/>
</dbReference>
<accession>A0A2G9SNV5</accession>
<keyword evidence="7" id="KW-0768">Sushi</keyword>
<dbReference type="Pfam" id="PF00084">
    <property type="entry name" value="Sushi"/>
    <property type="match status" value="1"/>
</dbReference>
<proteinExistence type="predicted"/>
<evidence type="ECO:0000256" key="4">
    <source>
        <dbReference type="ARBA" id="ARBA00022737"/>
    </source>
</evidence>
<dbReference type="GO" id="GO:0005576">
    <property type="term" value="C:extracellular region"/>
    <property type="evidence" value="ECO:0007669"/>
    <property type="project" value="UniProtKB-SubCell"/>
</dbReference>
<keyword evidence="4" id="KW-0677">Repeat</keyword>
<protein>
    <recommendedName>
        <fullName evidence="8">Sushi domain-containing protein</fullName>
    </recommendedName>
</protein>
<dbReference type="InterPro" id="IPR035976">
    <property type="entry name" value="Sushi/SCR/CCP_sf"/>
</dbReference>
<comment type="subcellular location">
    <subcellularLocation>
        <location evidence="1">Secreted</location>
    </subcellularLocation>
</comment>
<evidence type="ECO:0000256" key="6">
    <source>
        <dbReference type="ARBA" id="ARBA00023180"/>
    </source>
</evidence>
<reference evidence="10" key="1">
    <citation type="journal article" date="2017" name="Nat. Commun.">
        <title>The North American bullfrog draft genome provides insight into hormonal regulation of long noncoding RNA.</title>
        <authorList>
            <person name="Hammond S.A."/>
            <person name="Warren R.L."/>
            <person name="Vandervalk B.P."/>
            <person name="Kucuk E."/>
            <person name="Khan H."/>
            <person name="Gibb E.A."/>
            <person name="Pandoh P."/>
            <person name="Kirk H."/>
            <person name="Zhao Y."/>
            <person name="Jones M."/>
            <person name="Mungall A.J."/>
            <person name="Coope R."/>
            <person name="Pleasance S."/>
            <person name="Moore R.A."/>
            <person name="Holt R.A."/>
            <person name="Round J.M."/>
            <person name="Ohora S."/>
            <person name="Walle B.V."/>
            <person name="Veldhoen N."/>
            <person name="Helbing C.C."/>
            <person name="Birol I."/>
        </authorList>
    </citation>
    <scope>NUCLEOTIDE SEQUENCE [LARGE SCALE GENOMIC DNA]</scope>
</reference>
<dbReference type="FunFam" id="2.10.70.10:FF:000003">
    <property type="entry name" value="Versican core protein"/>
    <property type="match status" value="1"/>
</dbReference>
<dbReference type="EMBL" id="KV923467">
    <property type="protein sequence ID" value="PIO41143.1"/>
    <property type="molecule type" value="Genomic_DNA"/>
</dbReference>
<name>A0A2G9SNV5_AQUCT</name>
<comment type="caution">
    <text evidence="7">Lacks conserved residue(s) required for the propagation of feature annotation.</text>
</comment>
<dbReference type="CDD" id="cd00033">
    <property type="entry name" value="CCP"/>
    <property type="match status" value="1"/>
</dbReference>
<evidence type="ECO:0000313" key="9">
    <source>
        <dbReference type="EMBL" id="PIO41143.1"/>
    </source>
</evidence>
<evidence type="ECO:0000313" key="10">
    <source>
        <dbReference type="Proteomes" id="UP000228934"/>
    </source>
</evidence>
<keyword evidence="2" id="KW-0964">Secreted</keyword>
<evidence type="ECO:0000259" key="8">
    <source>
        <dbReference type="PROSITE" id="PS50923"/>
    </source>
</evidence>
<evidence type="ECO:0000256" key="3">
    <source>
        <dbReference type="ARBA" id="ARBA00022729"/>
    </source>
</evidence>
<feature type="domain" description="Sushi" evidence="8">
    <location>
        <begin position="1"/>
        <end position="35"/>
    </location>
</feature>
<evidence type="ECO:0000256" key="5">
    <source>
        <dbReference type="ARBA" id="ARBA00023157"/>
    </source>
</evidence>
<dbReference type="Gene3D" id="2.10.70.10">
    <property type="entry name" value="Complement Module, domain 1"/>
    <property type="match status" value="1"/>
</dbReference>